<dbReference type="RefSeq" id="WP_121658682.1">
    <property type="nucleotide sequence ID" value="NZ_BMEK01000001.1"/>
</dbReference>
<accession>A0A3L7JCV5</accession>
<dbReference type="OrthoDB" id="8526151at2"/>
<dbReference type="EMBL" id="RCWJ01000001">
    <property type="protein sequence ID" value="RLQ86322.1"/>
    <property type="molecule type" value="Genomic_DNA"/>
</dbReference>
<feature type="domain" description="SnoaL-like" evidence="1">
    <location>
        <begin position="11"/>
        <end position="96"/>
    </location>
</feature>
<organism evidence="2 3">
    <name type="scientific">Mycetocola zhadangensis</name>
    <dbReference type="NCBI Taxonomy" id="1164595"/>
    <lineage>
        <taxon>Bacteria</taxon>
        <taxon>Bacillati</taxon>
        <taxon>Actinomycetota</taxon>
        <taxon>Actinomycetes</taxon>
        <taxon>Micrococcales</taxon>
        <taxon>Microbacteriaceae</taxon>
        <taxon>Mycetocola</taxon>
    </lineage>
</organism>
<dbReference type="AlphaFoldDB" id="A0A3L7JCV5"/>
<gene>
    <name evidence="2" type="ORF">D9V28_05735</name>
</gene>
<evidence type="ECO:0000313" key="2">
    <source>
        <dbReference type="EMBL" id="RLQ86322.1"/>
    </source>
</evidence>
<dbReference type="InterPro" id="IPR037401">
    <property type="entry name" value="SnoaL-like"/>
</dbReference>
<dbReference type="Pfam" id="PF12680">
    <property type="entry name" value="SnoaL_2"/>
    <property type="match status" value="1"/>
</dbReference>
<protein>
    <recommendedName>
        <fullName evidence="1">SnoaL-like domain-containing protein</fullName>
    </recommendedName>
</protein>
<dbReference type="InterPro" id="IPR032710">
    <property type="entry name" value="NTF2-like_dom_sf"/>
</dbReference>
<name>A0A3L7JCV5_9MICO</name>
<proteinExistence type="predicted"/>
<evidence type="ECO:0000313" key="3">
    <source>
        <dbReference type="Proteomes" id="UP000282460"/>
    </source>
</evidence>
<sequence length="117" mass="13579">MASHIDQWLNGYLRAWQSNRANDIRALFTEDAEYRTEPWVQPWRGVDAIVDGWLERQDLPGTAEFTWSVIAETDAVTVVEGKTTYRDGPTYSNLWVISFDANGRARSFTEWWMDQSS</sequence>
<reference evidence="2 3" key="1">
    <citation type="submission" date="2018-10" db="EMBL/GenBank/DDBJ databases">
        <authorList>
            <person name="Li J."/>
        </authorList>
    </citation>
    <scope>NUCLEOTIDE SEQUENCE [LARGE SCALE GENOMIC DNA]</scope>
    <source>
        <strain evidence="2 3">ZD1-4</strain>
    </source>
</reference>
<dbReference type="SUPFAM" id="SSF54427">
    <property type="entry name" value="NTF2-like"/>
    <property type="match status" value="1"/>
</dbReference>
<dbReference type="Proteomes" id="UP000282460">
    <property type="component" value="Unassembled WGS sequence"/>
</dbReference>
<keyword evidence="3" id="KW-1185">Reference proteome</keyword>
<dbReference type="Gene3D" id="3.10.450.50">
    <property type="match status" value="1"/>
</dbReference>
<comment type="caution">
    <text evidence="2">The sequence shown here is derived from an EMBL/GenBank/DDBJ whole genome shotgun (WGS) entry which is preliminary data.</text>
</comment>
<evidence type="ECO:0000259" key="1">
    <source>
        <dbReference type="Pfam" id="PF12680"/>
    </source>
</evidence>